<dbReference type="InterPro" id="IPR010870">
    <property type="entry name" value="Porin_O/P"/>
</dbReference>
<sequence>MTATFLPSAKPTRMLLLSSLAGLACGVGLPVQAQPLTLEQLQQRLERLERHAGVAAEGEGTDTGLAALDQRLRILERRLELQEEERATAAKAAPKIAIDQKGASFKSGDGAYELKLRGLLQGDARVFLGSDASQNDTFLLRTARPTLEGSLGKRVAYRFTPELAGDSASVVDAYADLRFSPTQTLRVGKFTSPVGLERLQSSSALADVERALASELAPNRDLGVQLQGEAAGGRFSYALGVFNGAVDGRDAVTSNPDDDFELAGRVFFEPLKGSDSAWAGLGFGLGASSGDKHGAGNNFLPRYRSPGQSTFFSYRGTVLADGSHRRWSPQGWFYRDGFGLQGEYIVSQQEVARAGQRAELEHRAWQATASWVLSGEDASYRGVTPARPFGVNGGLGALELTARYGELEIDDAAFPFYADPATSATRARAWVLAARACSRPPAPGCWRLERVQGRPRLGAGRQLVPDRQPETGNQLPAYPLRRRGRAGRARRREGHLLAPADFLLTENPHEPALPFPHRQRCAGPAAHRCRWWRLCPRRAIAQRFLRPHPRAVPRLQHRFRQTLEGNHRRYGHHRNLAWRLGQAGARGDRRHRSRRGDPGTGLRRGCDCRKDQAAARKLGKPPARQQRALHIDDRLPGAQGQPEGHPRLAGPAARWRVGHHPQPQDLRRRALELPGRLGLWRPHLQGRPRTHPQLHARAVPQRAGAGHRCARRHHHLRAARYRRCAAGVGKRGLPGAE</sequence>
<dbReference type="Gene3D" id="2.40.160.10">
    <property type="entry name" value="Porin"/>
    <property type="match status" value="1"/>
</dbReference>
<protein>
    <submittedName>
        <fullName evidence="4">Phosphate-selective porin O and P (Modular protein)</fullName>
    </submittedName>
</protein>
<dbReference type="InterPro" id="IPR023614">
    <property type="entry name" value="Porin_dom_sf"/>
</dbReference>
<dbReference type="EMBL" id="FLTS01000001">
    <property type="protein sequence ID" value="SBV35116.1"/>
    <property type="molecule type" value="Genomic_DNA"/>
</dbReference>
<feature type="region of interest" description="Disordered" evidence="2">
    <location>
        <begin position="459"/>
        <end position="478"/>
    </location>
</feature>
<feature type="chain" id="PRO_5013142326" evidence="3">
    <location>
        <begin position="34"/>
        <end position="737"/>
    </location>
</feature>
<evidence type="ECO:0000256" key="3">
    <source>
        <dbReference type="SAM" id="SignalP"/>
    </source>
</evidence>
<gene>
    <name evidence="4" type="ORF">STPYR_10046</name>
</gene>
<evidence type="ECO:0000313" key="4">
    <source>
        <dbReference type="EMBL" id="SBV35116.1"/>
    </source>
</evidence>
<proteinExistence type="predicted"/>
<feature type="region of interest" description="Disordered" evidence="2">
    <location>
        <begin position="581"/>
        <end position="607"/>
    </location>
</feature>
<keyword evidence="3" id="KW-0732">Signal</keyword>
<keyword evidence="1" id="KW-0175">Coiled coil</keyword>
<evidence type="ECO:0000256" key="1">
    <source>
        <dbReference type="SAM" id="Coils"/>
    </source>
</evidence>
<feature type="signal peptide" evidence="3">
    <location>
        <begin position="1"/>
        <end position="33"/>
    </location>
</feature>
<dbReference type="AlphaFoldDB" id="A0A1Y5Q2J2"/>
<dbReference type="Pfam" id="PF07396">
    <property type="entry name" value="Porin_O_P"/>
    <property type="match status" value="1"/>
</dbReference>
<dbReference type="SUPFAM" id="SSF56935">
    <property type="entry name" value="Porins"/>
    <property type="match status" value="1"/>
</dbReference>
<reference evidence="4" key="1">
    <citation type="submission" date="2016-03" db="EMBL/GenBank/DDBJ databases">
        <authorList>
            <person name="Ploux O."/>
        </authorList>
    </citation>
    <scope>NUCLEOTIDE SEQUENCE</scope>
    <source>
        <strain evidence="4">UC10</strain>
    </source>
</reference>
<evidence type="ECO:0000256" key="2">
    <source>
        <dbReference type="SAM" id="MobiDB-lite"/>
    </source>
</evidence>
<organism evidence="4">
    <name type="scientific">uncultured Stenotrophomonas sp</name>
    <dbReference type="NCBI Taxonomy" id="165438"/>
    <lineage>
        <taxon>Bacteria</taxon>
        <taxon>Pseudomonadati</taxon>
        <taxon>Pseudomonadota</taxon>
        <taxon>Gammaproteobacteria</taxon>
        <taxon>Lysobacterales</taxon>
        <taxon>Lysobacteraceae</taxon>
        <taxon>Stenotrophomonas</taxon>
        <taxon>environmental samples</taxon>
    </lineage>
</organism>
<feature type="coiled-coil region" evidence="1">
    <location>
        <begin position="31"/>
        <end position="92"/>
    </location>
</feature>
<name>A0A1Y5Q2J2_9GAMM</name>
<accession>A0A1Y5Q2J2</accession>